<protein>
    <submittedName>
        <fullName evidence="2">Uncharacterized protein</fullName>
    </submittedName>
</protein>
<evidence type="ECO:0000313" key="2">
    <source>
        <dbReference type="EMBL" id="OBR82092.1"/>
    </source>
</evidence>
<name>A0A1A5ZWA7_9TREE</name>
<keyword evidence="1" id="KW-0812">Transmembrane</keyword>
<keyword evidence="4" id="KW-1185">Reference proteome</keyword>
<dbReference type="KEGG" id="kdj:28971705"/>
<evidence type="ECO:0000313" key="4">
    <source>
        <dbReference type="Proteomes" id="UP000078595"/>
    </source>
</evidence>
<dbReference type="Proteomes" id="UP000078595">
    <property type="component" value="Chromosome 10"/>
</dbReference>
<dbReference type="EMBL" id="KI894036">
    <property type="protein sequence ID" value="OBR82092.1"/>
    <property type="molecule type" value="Genomic_DNA"/>
</dbReference>
<proteinExistence type="predicted"/>
<sequence>MFYAKQQLQKRSAKYTISIFLISVLALVYYTYVLSPQSRLKSLVPFHDKLPLVTLIGIYEGPTIGPATLPYFLQSVGRNAHALDLLIVQRRGCSDLSKWTKGLTNIKHICMSEETFWGLHSKYFCKKWGGCTSEQKRILHADLLSYGQIIYPQSLYPILRGWVFEKYIRPETVYWGFVDFDTTLGDFSQTLPYDIIEDEDRFDILMPFQPNNDGPRFVFMRGHMTFIRNSPETERRIMGYPDFTSFDTWDKGGLMLHDWSIEEANYSSFVVRDPSINILGFDGLAHNMESKSSSAAGILTLPNSLVPKTGEAPPQLSLGLVNTLSKQATTLPLYPSWTEQGVERPITLIQGKKPKQYGLWFAESKVNWYQSEGYPKTTFRDLSTSFGGAGQQIKWKRFVIKLNNEWKERVEPMREFRSAGAAGGGYEELRGAYPWLYAHWQGDKRQAHFRELPQSPVGDIFVNYLEQGNAVYDSSSGGRRIIWVPRREETCDAEGCVPVDEVPIHEREQYKEFRKSRKDQEKWLIESKKIRMGLSTATLPPDPGKTCFIRHSPQLFGDELM</sequence>
<feature type="transmembrane region" description="Helical" evidence="1">
    <location>
        <begin position="12"/>
        <end position="32"/>
    </location>
</feature>
<organism evidence="2">
    <name type="scientific">Kwoniella dejecticola CBS 10117</name>
    <dbReference type="NCBI Taxonomy" id="1296121"/>
    <lineage>
        <taxon>Eukaryota</taxon>
        <taxon>Fungi</taxon>
        <taxon>Dikarya</taxon>
        <taxon>Basidiomycota</taxon>
        <taxon>Agaricomycotina</taxon>
        <taxon>Tremellomycetes</taxon>
        <taxon>Tremellales</taxon>
        <taxon>Cryptococcaceae</taxon>
        <taxon>Kwoniella</taxon>
    </lineage>
</organism>
<dbReference type="OrthoDB" id="2588202at2759"/>
<evidence type="ECO:0000313" key="3">
    <source>
        <dbReference type="EMBL" id="WWC65397.1"/>
    </source>
</evidence>
<dbReference type="RefSeq" id="XP_018259934.1">
    <property type="nucleotide sequence ID" value="XM_018411266.1"/>
</dbReference>
<reference evidence="3" key="2">
    <citation type="submission" date="2013-07" db="EMBL/GenBank/DDBJ databases">
        <authorList>
            <consortium name="The Broad Institute Genome Sequencing Platform"/>
            <person name="Cuomo C."/>
            <person name="Litvintseva A."/>
            <person name="Chen Y."/>
            <person name="Heitman J."/>
            <person name="Sun S."/>
            <person name="Springer D."/>
            <person name="Dromer F."/>
            <person name="Young S.K."/>
            <person name="Zeng Q."/>
            <person name="Gargeya S."/>
            <person name="Fitzgerald M."/>
            <person name="Abouelleil A."/>
            <person name="Alvarado L."/>
            <person name="Berlin A.M."/>
            <person name="Chapman S.B."/>
            <person name="Dewar J."/>
            <person name="Goldberg J."/>
            <person name="Griggs A."/>
            <person name="Gujja S."/>
            <person name="Hansen M."/>
            <person name="Howarth C."/>
            <person name="Imamovic A."/>
            <person name="Larimer J."/>
            <person name="McCowan C."/>
            <person name="Murphy C."/>
            <person name="Pearson M."/>
            <person name="Priest M."/>
            <person name="Roberts A."/>
            <person name="Saif S."/>
            <person name="Shea T."/>
            <person name="Sykes S."/>
            <person name="Wortman J."/>
            <person name="Nusbaum C."/>
            <person name="Birren B."/>
        </authorList>
    </citation>
    <scope>NUCLEOTIDE SEQUENCE</scope>
    <source>
        <strain evidence="3">CBS 10117</strain>
    </source>
</reference>
<reference evidence="2" key="1">
    <citation type="submission" date="2013-07" db="EMBL/GenBank/DDBJ databases">
        <title>The Genome Sequence of Cryptococcus dejecticola CBS10117.</title>
        <authorList>
            <consortium name="The Broad Institute Genome Sequencing Platform"/>
            <person name="Cuomo C."/>
            <person name="Litvintseva A."/>
            <person name="Chen Y."/>
            <person name="Heitman J."/>
            <person name="Sun S."/>
            <person name="Springer D."/>
            <person name="Dromer F."/>
            <person name="Young S.K."/>
            <person name="Zeng Q."/>
            <person name="Gargeya S."/>
            <person name="Fitzgerald M."/>
            <person name="Abouelleil A."/>
            <person name="Alvarado L."/>
            <person name="Berlin A.M."/>
            <person name="Chapman S.B."/>
            <person name="Dewar J."/>
            <person name="Goldberg J."/>
            <person name="Griggs A."/>
            <person name="Gujja S."/>
            <person name="Hansen M."/>
            <person name="Howarth C."/>
            <person name="Imamovic A."/>
            <person name="Larimer J."/>
            <person name="McCowan C."/>
            <person name="Murphy C."/>
            <person name="Pearson M."/>
            <person name="Priest M."/>
            <person name="Roberts A."/>
            <person name="Saif S."/>
            <person name="Shea T."/>
            <person name="Sykes S."/>
            <person name="Wortman J."/>
            <person name="Nusbaum C."/>
            <person name="Birren B."/>
        </authorList>
    </citation>
    <scope>NUCLEOTIDE SEQUENCE [LARGE SCALE GENOMIC DNA]</scope>
    <source>
        <strain evidence="2">CBS 10117</strain>
    </source>
</reference>
<dbReference type="GeneID" id="28971705"/>
<dbReference type="VEuPathDB" id="FungiDB:I303_08006"/>
<accession>A0A1A5ZWA7</accession>
<keyword evidence="1" id="KW-1133">Transmembrane helix</keyword>
<dbReference type="AlphaFoldDB" id="A0A1A5ZWA7"/>
<evidence type="ECO:0000256" key="1">
    <source>
        <dbReference type="SAM" id="Phobius"/>
    </source>
</evidence>
<keyword evidence="1" id="KW-0472">Membrane</keyword>
<reference evidence="3" key="3">
    <citation type="submission" date="2024-02" db="EMBL/GenBank/DDBJ databases">
        <title>Comparative genomics of Cryptococcus and Kwoniella reveals pathogenesis evolution and contrasting modes of karyotype evolution via chromosome fusion or intercentromeric recombination.</title>
        <authorList>
            <person name="Coelho M.A."/>
            <person name="David-Palma M."/>
            <person name="Shea T."/>
            <person name="Bowers K."/>
            <person name="McGinley-Smith S."/>
            <person name="Mohammad A.W."/>
            <person name="Gnirke A."/>
            <person name="Yurkov A.M."/>
            <person name="Nowrousian M."/>
            <person name="Sun S."/>
            <person name="Cuomo C.A."/>
            <person name="Heitman J."/>
        </authorList>
    </citation>
    <scope>NUCLEOTIDE SEQUENCE</scope>
    <source>
        <strain evidence="3">CBS 10117</strain>
    </source>
</reference>
<dbReference type="EMBL" id="CP144539">
    <property type="protein sequence ID" value="WWC65397.1"/>
    <property type="molecule type" value="Genomic_DNA"/>
</dbReference>
<gene>
    <name evidence="2" type="ORF">I303_08006</name>
    <name evidence="3" type="ORF">I303_108015</name>
</gene>